<protein>
    <submittedName>
        <fullName evidence="1">Uncharacterized protein</fullName>
    </submittedName>
</protein>
<accession>A0A0A9EVN7</accession>
<reference evidence="1" key="1">
    <citation type="submission" date="2014-09" db="EMBL/GenBank/DDBJ databases">
        <authorList>
            <person name="Magalhaes I.L.F."/>
            <person name="Oliveira U."/>
            <person name="Santos F.R."/>
            <person name="Vidigal T.H.D.A."/>
            <person name="Brescovit A.D."/>
            <person name="Santos A.J."/>
        </authorList>
    </citation>
    <scope>NUCLEOTIDE SEQUENCE</scope>
    <source>
        <tissue evidence="1">Shoot tissue taken approximately 20 cm above the soil surface</tissue>
    </source>
</reference>
<reference evidence="1" key="2">
    <citation type="journal article" date="2015" name="Data Brief">
        <title>Shoot transcriptome of the giant reed, Arundo donax.</title>
        <authorList>
            <person name="Barrero R.A."/>
            <person name="Guerrero F.D."/>
            <person name="Moolhuijzen P."/>
            <person name="Goolsby J.A."/>
            <person name="Tidwell J."/>
            <person name="Bellgard S.E."/>
            <person name="Bellgard M.I."/>
        </authorList>
    </citation>
    <scope>NUCLEOTIDE SEQUENCE</scope>
    <source>
        <tissue evidence="1">Shoot tissue taken approximately 20 cm above the soil surface</tissue>
    </source>
</reference>
<proteinExistence type="predicted"/>
<sequence length="93" mass="10427">MIGVNWADSQYSLLMHGYKESESLYYLKPGHKPPDGVVLMLGEVTLGQLIIKHDAIEKLYYLNIVLEPTLVKTIEQVTHFGSDIGSDSDDDTM</sequence>
<evidence type="ECO:0000313" key="1">
    <source>
        <dbReference type="EMBL" id="JAE04117.1"/>
    </source>
</evidence>
<organism evidence="1">
    <name type="scientific">Arundo donax</name>
    <name type="common">Giant reed</name>
    <name type="synonym">Donax arundinaceus</name>
    <dbReference type="NCBI Taxonomy" id="35708"/>
    <lineage>
        <taxon>Eukaryota</taxon>
        <taxon>Viridiplantae</taxon>
        <taxon>Streptophyta</taxon>
        <taxon>Embryophyta</taxon>
        <taxon>Tracheophyta</taxon>
        <taxon>Spermatophyta</taxon>
        <taxon>Magnoliopsida</taxon>
        <taxon>Liliopsida</taxon>
        <taxon>Poales</taxon>
        <taxon>Poaceae</taxon>
        <taxon>PACMAD clade</taxon>
        <taxon>Arundinoideae</taxon>
        <taxon>Arundineae</taxon>
        <taxon>Arundo</taxon>
    </lineage>
</organism>
<dbReference type="EMBL" id="GBRH01193779">
    <property type="protein sequence ID" value="JAE04117.1"/>
    <property type="molecule type" value="Transcribed_RNA"/>
</dbReference>
<name>A0A0A9EVN7_ARUDO</name>
<dbReference type="AlphaFoldDB" id="A0A0A9EVN7"/>